<reference evidence="2 3" key="1">
    <citation type="submission" date="2017-08" db="EMBL/GenBank/DDBJ databases">
        <authorList>
            <person name="de Groot N.N."/>
        </authorList>
    </citation>
    <scope>NUCLEOTIDE SEQUENCE [LARGE SCALE GENOMIC DNA]</scope>
    <source>
        <strain evidence="2 3">JC85</strain>
    </source>
</reference>
<keyword evidence="1" id="KW-0732">Signal</keyword>
<protein>
    <submittedName>
        <fullName evidence="2">Uncharacterized protein</fullName>
    </submittedName>
</protein>
<evidence type="ECO:0000256" key="1">
    <source>
        <dbReference type="SAM" id="SignalP"/>
    </source>
</evidence>
<evidence type="ECO:0000313" key="2">
    <source>
        <dbReference type="EMBL" id="SOC43459.1"/>
    </source>
</evidence>
<gene>
    <name evidence="2" type="ORF">SAMN05892877_111111</name>
</gene>
<dbReference type="PROSITE" id="PS51257">
    <property type="entry name" value="PROKAR_LIPOPROTEIN"/>
    <property type="match status" value="1"/>
</dbReference>
<name>A0A285UNQ1_9HYPH</name>
<evidence type="ECO:0000313" key="3">
    <source>
        <dbReference type="Proteomes" id="UP000219167"/>
    </source>
</evidence>
<dbReference type="EMBL" id="OBQD01000011">
    <property type="protein sequence ID" value="SOC43459.1"/>
    <property type="molecule type" value="Genomic_DNA"/>
</dbReference>
<keyword evidence="3" id="KW-1185">Reference proteome</keyword>
<dbReference type="Proteomes" id="UP000219167">
    <property type="component" value="Unassembled WGS sequence"/>
</dbReference>
<feature type="chain" id="PRO_5012605972" evidence="1">
    <location>
        <begin position="24"/>
        <end position="169"/>
    </location>
</feature>
<accession>A0A285UNQ1</accession>
<dbReference type="RefSeq" id="WP_097141222.1">
    <property type="nucleotide sequence ID" value="NZ_OBQD01000011.1"/>
</dbReference>
<sequence>MRILASILLASAVSAACAPAALAAECRQAQAIYTDRDGVYELSFEPVGSEAAVVSHHFKIRQVKGDLLLNGHIMTGDEVARSNAMVMHNCPTGDVTGDEIAACTVWEGVMYPVAADGAIGELVPEEGANAAHALLLAGFGPALRYSGAWEEKKLTDVPWDLLTFKECAK</sequence>
<feature type="signal peptide" evidence="1">
    <location>
        <begin position="1"/>
        <end position="23"/>
    </location>
</feature>
<dbReference type="AlphaFoldDB" id="A0A285UNQ1"/>
<organism evidence="2 3">
    <name type="scientific">Rhizobium subbaraonis</name>
    <dbReference type="NCBI Taxonomy" id="908946"/>
    <lineage>
        <taxon>Bacteria</taxon>
        <taxon>Pseudomonadati</taxon>
        <taxon>Pseudomonadota</taxon>
        <taxon>Alphaproteobacteria</taxon>
        <taxon>Hyphomicrobiales</taxon>
        <taxon>Rhizobiaceae</taxon>
        <taxon>Rhizobium/Agrobacterium group</taxon>
        <taxon>Rhizobium</taxon>
    </lineage>
</organism>
<proteinExistence type="predicted"/>
<dbReference type="OrthoDB" id="7852244at2"/>